<dbReference type="Proteomes" id="UP000182108">
    <property type="component" value="Unassembled WGS sequence"/>
</dbReference>
<dbReference type="InterPro" id="IPR005104">
    <property type="entry name" value="WHTH_HrcA_DNA-bd"/>
</dbReference>
<evidence type="ECO:0000259" key="7">
    <source>
        <dbReference type="Pfam" id="PF03444"/>
    </source>
</evidence>
<reference evidence="9" key="1">
    <citation type="submission" date="2015-08" db="EMBL/GenBank/DDBJ databases">
        <authorList>
            <person name="Babu N.S."/>
            <person name="Beckwith C.J."/>
            <person name="Beseler K.G."/>
            <person name="Brison A."/>
            <person name="Carone J.V."/>
            <person name="Caskin T.P."/>
            <person name="Diamond M."/>
            <person name="Durham M.E."/>
            <person name="Foxe J.M."/>
            <person name="Go M."/>
            <person name="Henderson B.A."/>
            <person name="Jones I.B."/>
            <person name="McGettigan J.A."/>
            <person name="Micheletti S.J."/>
            <person name="Nasrallah M.E."/>
            <person name="Ortiz D."/>
            <person name="Piller C.R."/>
            <person name="Privatt S.R."/>
            <person name="Schneider S.L."/>
            <person name="Sharp S."/>
            <person name="Smith T.C."/>
            <person name="Stanton J.D."/>
            <person name="Ullery H.E."/>
            <person name="Wilson R.J."/>
            <person name="Serrano M.G."/>
            <person name="Buck G."/>
            <person name="Lee V."/>
            <person name="Wang Y."/>
            <person name="Carvalho R."/>
            <person name="Voegtly L."/>
            <person name="Shi R."/>
            <person name="Duckworth R."/>
            <person name="Johnson A."/>
            <person name="Loviza R."/>
            <person name="Walstead R."/>
            <person name="Shah Z."/>
            <person name="Kiflezghi M."/>
            <person name="Wade K."/>
            <person name="Ball S.L."/>
            <person name="Bradley K.W."/>
            <person name="Asai D.J."/>
            <person name="Bowman C.A."/>
            <person name="Russell D.A."/>
            <person name="Pope W.H."/>
            <person name="Jacobs-Sera D."/>
            <person name="Hendrix R.W."/>
            <person name="Hatfull G.F."/>
        </authorList>
    </citation>
    <scope>NUCLEOTIDE SEQUENCE [LARGE SCALE GENOMIC DNA]</scope>
    <source>
        <strain evidence="9">JCM 19170</strain>
    </source>
</reference>
<dbReference type="Pfam" id="PF03444">
    <property type="entry name" value="WHD_HrcA"/>
    <property type="match status" value="1"/>
</dbReference>
<proteinExistence type="inferred from homology"/>
<dbReference type="GO" id="GO:0045892">
    <property type="term" value="P:negative regulation of DNA-templated transcription"/>
    <property type="evidence" value="ECO:0007669"/>
    <property type="project" value="UniProtKB-UniRule"/>
</dbReference>
<protein>
    <recommendedName>
        <fullName evidence="5">Heat-inducible transcription repressor HrcA</fullName>
    </recommendedName>
</protein>
<comment type="similarity">
    <text evidence="5">Belongs to the HrcA family.</text>
</comment>
<feature type="domain" description="Winged helix-turn-helix transcription repressor HrcA DNA-binding" evidence="7">
    <location>
        <begin position="5"/>
        <end position="73"/>
    </location>
</feature>
<dbReference type="Pfam" id="PF01628">
    <property type="entry name" value="HrcA"/>
    <property type="match status" value="1"/>
</dbReference>
<dbReference type="EMBL" id="CYHH01000016">
    <property type="protein sequence ID" value="CUB07984.1"/>
    <property type="molecule type" value="Genomic_DNA"/>
</dbReference>
<comment type="function">
    <text evidence="5">Negative regulator of class I heat shock genes (grpE-dnaK-dnaJ and groELS operons). Prevents heat-shock induction of these operons.</text>
</comment>
<dbReference type="InterPro" id="IPR002571">
    <property type="entry name" value="HrcA"/>
</dbReference>
<evidence type="ECO:0000313" key="9">
    <source>
        <dbReference type="Proteomes" id="UP000182108"/>
    </source>
</evidence>
<dbReference type="InterPro" id="IPR029016">
    <property type="entry name" value="GAF-like_dom_sf"/>
</dbReference>
<keyword evidence="9" id="KW-1185">Reference proteome</keyword>
<evidence type="ECO:0000256" key="2">
    <source>
        <dbReference type="ARBA" id="ARBA00023015"/>
    </source>
</evidence>
<dbReference type="PANTHER" id="PTHR34824:SF1">
    <property type="entry name" value="HEAT-INDUCIBLE TRANSCRIPTION REPRESSOR HRCA"/>
    <property type="match status" value="1"/>
</dbReference>
<evidence type="ECO:0000256" key="1">
    <source>
        <dbReference type="ARBA" id="ARBA00022491"/>
    </source>
</evidence>
<feature type="domain" description="Heat-inducible transcription repressor HrcA C-terminal" evidence="6">
    <location>
        <begin position="104"/>
        <end position="321"/>
    </location>
</feature>
<dbReference type="InterPro" id="IPR036390">
    <property type="entry name" value="WH_DNA-bd_sf"/>
</dbReference>
<dbReference type="AlphaFoldDB" id="A0A0K6IY56"/>
<dbReference type="NCBIfam" id="TIGR00331">
    <property type="entry name" value="hrcA"/>
    <property type="match status" value="1"/>
</dbReference>
<dbReference type="InterPro" id="IPR023120">
    <property type="entry name" value="WHTH_transcript_rep_HrcA_IDD"/>
</dbReference>
<dbReference type="Gene3D" id="3.30.450.40">
    <property type="match status" value="1"/>
</dbReference>
<evidence type="ECO:0000256" key="4">
    <source>
        <dbReference type="ARBA" id="ARBA00023163"/>
    </source>
</evidence>
<dbReference type="PANTHER" id="PTHR34824">
    <property type="entry name" value="HEAT-INDUCIBLE TRANSCRIPTION REPRESSOR HRCA"/>
    <property type="match status" value="1"/>
</dbReference>
<dbReference type="Gene3D" id="3.30.390.60">
    <property type="entry name" value="Heat-inducible transcription repressor hrca homolog, domain 3"/>
    <property type="match status" value="1"/>
</dbReference>
<dbReference type="Gene3D" id="1.10.10.10">
    <property type="entry name" value="Winged helix-like DNA-binding domain superfamily/Winged helix DNA-binding domain"/>
    <property type="match status" value="1"/>
</dbReference>
<dbReference type="SUPFAM" id="SSF46785">
    <property type="entry name" value="Winged helix' DNA-binding domain"/>
    <property type="match status" value="1"/>
</dbReference>
<dbReference type="HAMAP" id="MF_00081">
    <property type="entry name" value="HrcA"/>
    <property type="match status" value="1"/>
</dbReference>
<keyword evidence="2 5" id="KW-0805">Transcription regulation</keyword>
<keyword evidence="4 5" id="KW-0804">Transcription</keyword>
<gene>
    <name evidence="5" type="primary">hrcA</name>
    <name evidence="8" type="ORF">Ga0061068_11617</name>
</gene>
<keyword evidence="3 5" id="KW-0346">Stress response</keyword>
<organism evidence="8 9">
    <name type="scientific">Tepidiphilus thermophilus</name>
    <dbReference type="NCBI Taxonomy" id="876478"/>
    <lineage>
        <taxon>Bacteria</taxon>
        <taxon>Pseudomonadati</taxon>
        <taxon>Pseudomonadota</taxon>
        <taxon>Hydrogenophilia</taxon>
        <taxon>Hydrogenophilales</taxon>
        <taxon>Hydrogenophilaceae</taxon>
        <taxon>Tepidiphilus</taxon>
    </lineage>
</organism>
<evidence type="ECO:0000313" key="8">
    <source>
        <dbReference type="EMBL" id="CUB07984.1"/>
    </source>
</evidence>
<dbReference type="InterPro" id="IPR021153">
    <property type="entry name" value="HrcA_C"/>
</dbReference>
<accession>A0A0K6IY56</accession>
<evidence type="ECO:0000256" key="3">
    <source>
        <dbReference type="ARBA" id="ARBA00023016"/>
    </source>
</evidence>
<dbReference type="GO" id="GO:0003677">
    <property type="term" value="F:DNA binding"/>
    <property type="evidence" value="ECO:0007669"/>
    <property type="project" value="InterPro"/>
</dbReference>
<name>A0A0K6IY56_9PROT</name>
<evidence type="ECO:0000259" key="6">
    <source>
        <dbReference type="Pfam" id="PF01628"/>
    </source>
</evidence>
<evidence type="ECO:0000256" key="5">
    <source>
        <dbReference type="HAMAP-Rule" id="MF_00081"/>
    </source>
</evidence>
<sequence>MMLDPRSRILLKTLIERYIAEGQPIGSRTLSRASGLDLSPATVRNVMSDLDELGLVYSPHASAGRVPTAKGYRFFIDALLTVAPLEDETRAEIEANLQPDQPQKLLRKASELLSELTHFAGVVIVPPRDQERVRQIEFVPLSGNRVLLIVVTQSGDVQNRLLHTPRPFSAGELEQASHFLSSRFAGHTLDEIRTLLRDELTKLQDHVSELMRLALSPTALTDEDEDCLVAGETNLLEVDDFTTNMQHLRELFRLFEERTGLLQLLELAQRARGVQIFIGAESGLEELEGCSVITANYTFDGRMLGSIGVIGPNRMAYDRVIPIVELTAQRLSQALAATAEER</sequence>
<keyword evidence="1 5" id="KW-0678">Repressor</keyword>
<dbReference type="PIRSF" id="PIRSF005485">
    <property type="entry name" value="HrcA"/>
    <property type="match status" value="1"/>
</dbReference>
<dbReference type="InterPro" id="IPR036388">
    <property type="entry name" value="WH-like_DNA-bd_sf"/>
</dbReference>
<dbReference type="SUPFAM" id="SSF55781">
    <property type="entry name" value="GAF domain-like"/>
    <property type="match status" value="1"/>
</dbReference>